<sequence>MRPSSTTAVILDVPPCYFYIDGDNDTFAYQVLILYKTNSYQKDEFEEELITTLLEYEKAMNIIKNTANSIKSIKERVIKNKN</sequence>
<accession>A0A1Q5TWQ1</accession>
<keyword evidence="2" id="KW-1185">Reference proteome</keyword>
<dbReference type="Proteomes" id="UP000186268">
    <property type="component" value="Unassembled WGS sequence"/>
</dbReference>
<dbReference type="EMBL" id="MKGQ01000004">
    <property type="protein sequence ID" value="OKP04623.1"/>
    <property type="molecule type" value="Genomic_DNA"/>
</dbReference>
<evidence type="ECO:0000313" key="1">
    <source>
        <dbReference type="EMBL" id="OKP04623.1"/>
    </source>
</evidence>
<dbReference type="STRING" id="1873482.Xedl_00988"/>
<dbReference type="AlphaFoldDB" id="A0A1Q5TWQ1"/>
<reference evidence="1 2" key="1">
    <citation type="submission" date="2016-09" db="EMBL/GenBank/DDBJ databases">
        <title>Xenorhabdus thuongxuanensis sp. nov. and Xenorhabdus eapokensis sp. nov., isolated from Steinernema species.</title>
        <authorList>
            <person name="Kaempfer P."/>
            <person name="Tobias N.J."/>
            <person name="Phan Ke L."/>
            <person name="Bode H.B."/>
            <person name="Glaeser S.P."/>
        </authorList>
    </citation>
    <scope>NUCLEOTIDE SEQUENCE [LARGE SCALE GENOMIC DNA]</scope>
    <source>
        <strain evidence="1 2">DL20</strain>
    </source>
</reference>
<name>A0A1Q5TWQ1_9GAMM</name>
<organism evidence="1 2">
    <name type="scientific">Xenorhabdus eapokensis</name>
    <dbReference type="NCBI Taxonomy" id="1873482"/>
    <lineage>
        <taxon>Bacteria</taxon>
        <taxon>Pseudomonadati</taxon>
        <taxon>Pseudomonadota</taxon>
        <taxon>Gammaproteobacteria</taxon>
        <taxon>Enterobacterales</taxon>
        <taxon>Morganellaceae</taxon>
        <taxon>Xenorhabdus</taxon>
    </lineage>
</organism>
<protein>
    <submittedName>
        <fullName evidence="1">Transcriptional regulator</fullName>
    </submittedName>
</protein>
<proteinExistence type="predicted"/>
<gene>
    <name evidence="1" type="ORF">Xedl_00988</name>
</gene>
<comment type="caution">
    <text evidence="1">The sequence shown here is derived from an EMBL/GenBank/DDBJ whole genome shotgun (WGS) entry which is preliminary data.</text>
</comment>
<evidence type="ECO:0000313" key="2">
    <source>
        <dbReference type="Proteomes" id="UP000186268"/>
    </source>
</evidence>